<feature type="coiled-coil region" evidence="7">
    <location>
        <begin position="35"/>
        <end position="62"/>
    </location>
</feature>
<evidence type="ECO:0000256" key="3">
    <source>
        <dbReference type="ARBA" id="ARBA00022475"/>
    </source>
</evidence>
<feature type="signal peptide" evidence="8">
    <location>
        <begin position="1"/>
        <end position="22"/>
    </location>
</feature>
<comment type="caution">
    <text evidence="9">The sequence shown here is derived from an EMBL/GenBank/DDBJ whole genome shotgun (WGS) entry which is preliminary data.</text>
</comment>
<keyword evidence="3" id="KW-1003">Cell membrane</keyword>
<evidence type="ECO:0000256" key="8">
    <source>
        <dbReference type="SAM" id="SignalP"/>
    </source>
</evidence>
<evidence type="ECO:0000256" key="2">
    <source>
        <dbReference type="ARBA" id="ARBA00008570"/>
    </source>
</evidence>
<dbReference type="GO" id="GO:0005886">
    <property type="term" value="C:plasma membrane"/>
    <property type="evidence" value="ECO:0007669"/>
    <property type="project" value="UniProtKB-SubCell"/>
</dbReference>
<comment type="subcellular location">
    <subcellularLocation>
        <location evidence="1">Cell membrane</location>
        <topology evidence="1">Single-pass membrane protein</topology>
    </subcellularLocation>
</comment>
<dbReference type="Pfam" id="PF10661">
    <property type="entry name" value="EssA"/>
    <property type="match status" value="1"/>
</dbReference>
<evidence type="ECO:0000256" key="5">
    <source>
        <dbReference type="ARBA" id="ARBA00022989"/>
    </source>
</evidence>
<gene>
    <name evidence="9" type="primary">essA</name>
    <name evidence="9" type="ORF">HCB49_11375</name>
</gene>
<organism evidence="9 10">
    <name type="scientific">Listeria cossartiae subsp. cayugensis</name>
    <dbReference type="NCBI Taxonomy" id="2713505"/>
    <lineage>
        <taxon>Bacteria</taxon>
        <taxon>Bacillati</taxon>
        <taxon>Bacillota</taxon>
        <taxon>Bacilli</taxon>
        <taxon>Bacillales</taxon>
        <taxon>Listeriaceae</taxon>
        <taxon>Listeria</taxon>
        <taxon>Listeria cossartiae</taxon>
    </lineage>
</organism>
<dbReference type="Proteomes" id="UP000559864">
    <property type="component" value="Unassembled WGS sequence"/>
</dbReference>
<feature type="chain" id="PRO_5030895656" evidence="8">
    <location>
        <begin position="23"/>
        <end position="173"/>
    </location>
</feature>
<evidence type="ECO:0000256" key="4">
    <source>
        <dbReference type="ARBA" id="ARBA00022692"/>
    </source>
</evidence>
<protein>
    <submittedName>
        <fullName evidence="9">Type VII secretion protein EssA</fullName>
    </submittedName>
</protein>
<keyword evidence="7" id="KW-0175">Coiled coil</keyword>
<evidence type="ECO:0000256" key="1">
    <source>
        <dbReference type="ARBA" id="ARBA00004162"/>
    </source>
</evidence>
<name>A0A7X0ZDR9_9LIST</name>
<comment type="similarity">
    <text evidence="2">Belongs to the EssA family.</text>
</comment>
<dbReference type="EMBL" id="JAARZC010000003">
    <property type="protein sequence ID" value="MBC2250590.1"/>
    <property type="molecule type" value="Genomic_DNA"/>
</dbReference>
<keyword evidence="4" id="KW-0812">Transmembrane</keyword>
<evidence type="ECO:0000256" key="7">
    <source>
        <dbReference type="SAM" id="Coils"/>
    </source>
</evidence>
<sequence length="173" mass="19043">MKFKIAAWLMLMCFAFAPSALAADSDSYLENSGKMDIKTDRLQKTEEEKTKELEQMEETELDKNGIPLFTAEMDEKIAKQKAAEKAEYDRIKDSLFEEEPTSGETVKKTKAKLFTGKYATTAVNTEAATTDTTDTTVEDETKKTKQKTVGGAIAGTLVALAGGIYVAARNVFE</sequence>
<evidence type="ECO:0000313" key="9">
    <source>
        <dbReference type="EMBL" id="MBC2250590.1"/>
    </source>
</evidence>
<proteinExistence type="inferred from homology"/>
<dbReference type="RefSeq" id="WP_185420476.1">
    <property type="nucleotide sequence ID" value="NZ_JAARZC010000003.1"/>
</dbReference>
<evidence type="ECO:0000256" key="6">
    <source>
        <dbReference type="ARBA" id="ARBA00023136"/>
    </source>
</evidence>
<dbReference type="AlphaFoldDB" id="A0A7X0ZDR9"/>
<dbReference type="InterPro" id="IPR034026">
    <property type="entry name" value="EssA"/>
</dbReference>
<dbReference type="InterPro" id="IPR018920">
    <property type="entry name" value="EssA/YueC"/>
</dbReference>
<keyword evidence="6" id="KW-0472">Membrane</keyword>
<keyword evidence="8" id="KW-0732">Signal</keyword>
<keyword evidence="5" id="KW-1133">Transmembrane helix</keyword>
<dbReference type="NCBIfam" id="TIGR03927">
    <property type="entry name" value="T7SS_EssA_Firm"/>
    <property type="match status" value="1"/>
</dbReference>
<accession>A0A7X0ZDR9</accession>
<evidence type="ECO:0000313" key="10">
    <source>
        <dbReference type="Proteomes" id="UP000559864"/>
    </source>
</evidence>
<reference evidence="9 10" key="1">
    <citation type="submission" date="2020-03" db="EMBL/GenBank/DDBJ databases">
        <title>Soil Listeria distribution.</title>
        <authorList>
            <person name="Liao J."/>
            <person name="Wiedmann M."/>
        </authorList>
    </citation>
    <scope>NUCLEOTIDE SEQUENCE [LARGE SCALE GENOMIC DNA]</scope>
    <source>
        <strain evidence="9 10">FSL L7-0123</strain>
    </source>
</reference>